<gene>
    <name evidence="3" type="primary">nnrD</name>
    <name evidence="5" type="ORF">KOF26_16080</name>
</gene>
<feature type="binding site" evidence="3">
    <location>
        <position position="232"/>
    </location>
    <ligand>
        <name>(6S)-NADPHX</name>
        <dbReference type="ChEBI" id="CHEBI:64076"/>
    </ligand>
</feature>
<dbReference type="Proteomes" id="UP000776276">
    <property type="component" value="Unassembled WGS sequence"/>
</dbReference>
<feature type="binding site" evidence="3">
    <location>
        <position position="231"/>
    </location>
    <ligand>
        <name>AMP</name>
        <dbReference type="ChEBI" id="CHEBI:456215"/>
    </ligand>
</feature>
<feature type="binding site" evidence="3">
    <location>
        <position position="112"/>
    </location>
    <ligand>
        <name>(6S)-NADPHX</name>
        <dbReference type="ChEBI" id="CHEBI:64076"/>
    </ligand>
</feature>
<proteinExistence type="inferred from homology"/>
<dbReference type="RefSeq" id="WP_216327495.1">
    <property type="nucleotide sequence ID" value="NZ_JAHKRT010000010.1"/>
</dbReference>
<dbReference type="Pfam" id="PF01256">
    <property type="entry name" value="Carb_kinase"/>
    <property type="match status" value="1"/>
</dbReference>
<comment type="cofactor">
    <cofactor evidence="3">
        <name>Mg(2+)</name>
        <dbReference type="ChEBI" id="CHEBI:18420"/>
    </cofactor>
</comment>
<dbReference type="EMBL" id="JAHKRT010000010">
    <property type="protein sequence ID" value="MBU3079377.1"/>
    <property type="molecule type" value="Genomic_DNA"/>
</dbReference>
<comment type="caution">
    <text evidence="5">The sequence shown here is derived from an EMBL/GenBank/DDBJ whole genome shotgun (WGS) entry which is preliminary data.</text>
</comment>
<dbReference type="NCBIfam" id="TIGR00196">
    <property type="entry name" value="yjeF_cterm"/>
    <property type="match status" value="1"/>
</dbReference>
<dbReference type="PROSITE" id="PS51383">
    <property type="entry name" value="YJEF_C_3"/>
    <property type="match status" value="1"/>
</dbReference>
<dbReference type="PROSITE" id="PS01050">
    <property type="entry name" value="YJEF_C_2"/>
    <property type="match status" value="1"/>
</dbReference>
<dbReference type="CDD" id="cd01171">
    <property type="entry name" value="YXKO-related"/>
    <property type="match status" value="1"/>
</dbReference>
<keyword evidence="1 3" id="KW-0547">Nucleotide-binding</keyword>
<dbReference type="PANTHER" id="PTHR12592">
    <property type="entry name" value="ATP-DEPENDENT (S)-NAD(P)H-HYDRATE DEHYDRATASE FAMILY MEMBER"/>
    <property type="match status" value="1"/>
</dbReference>
<evidence type="ECO:0000256" key="1">
    <source>
        <dbReference type="ARBA" id="ARBA00022741"/>
    </source>
</evidence>
<evidence type="ECO:0000256" key="2">
    <source>
        <dbReference type="ARBA" id="ARBA00022840"/>
    </source>
</evidence>
<keyword evidence="3" id="KW-0520">NAD</keyword>
<comment type="function">
    <text evidence="3">Catalyzes the dehydration of the S-form of NAD(P)HX at the expense of ADP, which is converted to AMP. Together with NAD(P)HX epimerase, which catalyzes the epimerization of the S- and R-forms, the enzyme allows the repair of both epimers of NAD(P)HX, a damaged form of NAD(P)H that is a result of enzymatic or heat-dependent hydration.</text>
</comment>
<sequence>MIPIDRDWLAAHPLPPVATDTDKNARGRVLIAGGSSIVPGAIALTGEAALRAGAGKIQLATVAAATIALGVAMPEAAVFGLPANEEGELAEEAGDRLVPLIGRCDCIVLGPGMGRGSAAAAILGRLLASDEEIGAMVIDAAAIAGARDCAAALRRHPCKRVMTPHAGEMAGLMDRDEDEVKADPRGIVREAADRFGAVVILKQAQTWVCAPGAEPLRFPGGGPGLATAGSGDVLAGIVGGLLARGTAPEDAAAWAVWLHGEAGRRRGALSGEIGFLARELPAEVPALIEEARSAP</sequence>
<protein>
    <recommendedName>
        <fullName evidence="3">ADP-dependent (S)-NAD(P)H-hydrate dehydratase</fullName>
        <ecNumber evidence="3">4.2.1.136</ecNumber>
    </recommendedName>
    <alternativeName>
        <fullName evidence="3">ADP-dependent NAD(P)HX dehydratase</fullName>
    </alternativeName>
</protein>
<dbReference type="InterPro" id="IPR000631">
    <property type="entry name" value="CARKD"/>
</dbReference>
<name>A0ABS6BNE1_9SPHN</name>
<evidence type="ECO:0000313" key="5">
    <source>
        <dbReference type="EMBL" id="MBU3079377.1"/>
    </source>
</evidence>
<feature type="binding site" evidence="3">
    <location>
        <position position="165"/>
    </location>
    <ligand>
        <name>(6S)-NADPHX</name>
        <dbReference type="ChEBI" id="CHEBI:64076"/>
    </ligand>
</feature>
<keyword evidence="6" id="KW-1185">Reference proteome</keyword>
<dbReference type="InterPro" id="IPR017953">
    <property type="entry name" value="Carbohydrate_kinase_pred_CS"/>
</dbReference>
<accession>A0ABS6BNE1</accession>
<comment type="subunit">
    <text evidence="3">Homotetramer.</text>
</comment>
<evidence type="ECO:0000259" key="4">
    <source>
        <dbReference type="PROSITE" id="PS51383"/>
    </source>
</evidence>
<feature type="binding site" evidence="3">
    <location>
        <position position="41"/>
    </location>
    <ligand>
        <name>(6S)-NADPHX</name>
        <dbReference type="ChEBI" id="CHEBI:64076"/>
    </ligand>
</feature>
<dbReference type="EC" id="4.2.1.136" evidence="3"/>
<reference evidence="5 6" key="1">
    <citation type="submission" date="2021-06" db="EMBL/GenBank/DDBJ databases">
        <title>Sphingomonas sp. XMGL2, whole genome shotgun sequencing project.</title>
        <authorList>
            <person name="Zhao G."/>
            <person name="Shen L."/>
        </authorList>
    </citation>
    <scope>NUCLEOTIDE SEQUENCE [LARGE SCALE GENOMIC DNA]</scope>
    <source>
        <strain evidence="5 6">XMGL2</strain>
    </source>
</reference>
<comment type="catalytic activity">
    <reaction evidence="3">
        <text>(6S)-NADHX + ADP = AMP + phosphate + NADH + H(+)</text>
        <dbReference type="Rhea" id="RHEA:32223"/>
        <dbReference type="ChEBI" id="CHEBI:15378"/>
        <dbReference type="ChEBI" id="CHEBI:43474"/>
        <dbReference type="ChEBI" id="CHEBI:57945"/>
        <dbReference type="ChEBI" id="CHEBI:64074"/>
        <dbReference type="ChEBI" id="CHEBI:456215"/>
        <dbReference type="ChEBI" id="CHEBI:456216"/>
        <dbReference type="EC" id="4.2.1.136"/>
    </reaction>
</comment>
<keyword evidence="3" id="KW-0456">Lyase</keyword>
<keyword evidence="2 3" id="KW-0067">ATP-binding</keyword>
<keyword evidence="3" id="KW-0521">NADP</keyword>
<dbReference type="PANTHER" id="PTHR12592:SF0">
    <property type="entry name" value="ATP-DEPENDENT (S)-NAD(P)H-HYDRATE DEHYDRATASE"/>
    <property type="match status" value="1"/>
</dbReference>
<comment type="catalytic activity">
    <reaction evidence="3">
        <text>(6S)-NADPHX + ADP = AMP + phosphate + NADPH + H(+)</text>
        <dbReference type="Rhea" id="RHEA:32235"/>
        <dbReference type="ChEBI" id="CHEBI:15378"/>
        <dbReference type="ChEBI" id="CHEBI:43474"/>
        <dbReference type="ChEBI" id="CHEBI:57783"/>
        <dbReference type="ChEBI" id="CHEBI:64076"/>
        <dbReference type="ChEBI" id="CHEBI:456215"/>
        <dbReference type="ChEBI" id="CHEBI:456216"/>
        <dbReference type="EC" id="4.2.1.136"/>
    </reaction>
</comment>
<feature type="domain" description="YjeF C-terminal" evidence="4">
    <location>
        <begin position="6"/>
        <end position="291"/>
    </location>
</feature>
<comment type="similarity">
    <text evidence="3">Belongs to the NnrD/CARKD family.</text>
</comment>
<evidence type="ECO:0000313" key="6">
    <source>
        <dbReference type="Proteomes" id="UP000776276"/>
    </source>
</evidence>
<organism evidence="5 6">
    <name type="scientific">Sphingomonas quercus</name>
    <dbReference type="NCBI Taxonomy" id="2842451"/>
    <lineage>
        <taxon>Bacteria</taxon>
        <taxon>Pseudomonadati</taxon>
        <taxon>Pseudomonadota</taxon>
        <taxon>Alphaproteobacteria</taxon>
        <taxon>Sphingomonadales</taxon>
        <taxon>Sphingomonadaceae</taxon>
        <taxon>Sphingomonas</taxon>
    </lineage>
</organism>
<evidence type="ECO:0000256" key="3">
    <source>
        <dbReference type="HAMAP-Rule" id="MF_01965"/>
    </source>
</evidence>
<feature type="binding site" evidence="3">
    <location>
        <begin position="202"/>
        <end position="206"/>
    </location>
    <ligand>
        <name>AMP</name>
        <dbReference type="ChEBI" id="CHEBI:456215"/>
    </ligand>
</feature>
<dbReference type="HAMAP" id="MF_01965">
    <property type="entry name" value="NADHX_dehydratase"/>
    <property type="match status" value="1"/>
</dbReference>